<organism evidence="2 3">
    <name type="scientific">Agrobacterium leguminum</name>
    <dbReference type="NCBI Taxonomy" id="2792015"/>
    <lineage>
        <taxon>Bacteria</taxon>
        <taxon>Pseudomonadati</taxon>
        <taxon>Pseudomonadota</taxon>
        <taxon>Alphaproteobacteria</taxon>
        <taxon>Hyphomicrobiales</taxon>
        <taxon>Rhizobiaceae</taxon>
        <taxon>Rhizobium/Agrobacterium group</taxon>
        <taxon>Agrobacterium</taxon>
    </lineage>
</organism>
<protein>
    <submittedName>
        <fullName evidence="2">Uncharacterized protein</fullName>
    </submittedName>
</protein>
<dbReference type="Proteomes" id="UP001151309">
    <property type="component" value="Unassembled WGS sequence"/>
</dbReference>
<keyword evidence="3" id="KW-1185">Reference proteome</keyword>
<reference evidence="2" key="1">
    <citation type="submission" date="2022-12" db="EMBL/GenBank/DDBJ databases">
        <title>Draft genome sequences of 22 rhizogenic Agrobacterium biovar 1 strains, the causative agent of hairy root disease.</title>
        <authorList>
            <person name="Kim N."/>
            <person name="Vargas P."/>
            <person name="Rediers H."/>
        </authorList>
    </citation>
    <scope>NUCLEOTIDE SEQUENCE</scope>
    <source>
        <strain evidence="2">ST07.17.026</strain>
    </source>
</reference>
<dbReference type="AlphaFoldDB" id="A0A9X3KJ00"/>
<dbReference type="RefSeq" id="WP_269832798.1">
    <property type="nucleotide sequence ID" value="NZ_JAPZLT010000017.1"/>
</dbReference>
<gene>
    <name evidence="2" type="ORF">O9X94_23865</name>
</gene>
<comment type="caution">
    <text evidence="2">The sequence shown here is derived from an EMBL/GenBank/DDBJ whole genome shotgun (WGS) entry which is preliminary data.</text>
</comment>
<evidence type="ECO:0000256" key="1">
    <source>
        <dbReference type="SAM" id="Phobius"/>
    </source>
</evidence>
<proteinExistence type="predicted"/>
<accession>A0A9X3KJ00</accession>
<evidence type="ECO:0000313" key="3">
    <source>
        <dbReference type="Proteomes" id="UP001151309"/>
    </source>
</evidence>
<sequence length="114" mass="13345">MILELRVFDAWRFRQEQTAHRMTGRGPRGPLFFVRVADVNDAHRSAGWPLLVVVFVMRLEPFLRCGGRLVNIRVNSNLYLVNIADINRNTFHDGYFICAIYAILTTMFFNLRVR</sequence>
<feature type="transmembrane region" description="Helical" evidence="1">
    <location>
        <begin position="94"/>
        <end position="111"/>
    </location>
</feature>
<name>A0A9X3KJ00_9HYPH</name>
<evidence type="ECO:0000313" key="2">
    <source>
        <dbReference type="EMBL" id="MCZ7912374.1"/>
    </source>
</evidence>
<keyword evidence="1" id="KW-1133">Transmembrane helix</keyword>
<keyword evidence="1" id="KW-0812">Transmembrane</keyword>
<dbReference type="EMBL" id="JAPZLT010000017">
    <property type="protein sequence ID" value="MCZ7912374.1"/>
    <property type="molecule type" value="Genomic_DNA"/>
</dbReference>
<keyword evidence="1" id="KW-0472">Membrane</keyword>